<dbReference type="NCBIfam" id="TIGR00227">
    <property type="entry name" value="ribD_Cterm"/>
    <property type="match status" value="1"/>
</dbReference>
<keyword evidence="4" id="KW-0560">Oxidoreductase</keyword>
<dbReference type="PANTHER" id="PTHR38011:SF7">
    <property type="entry name" value="2,5-DIAMINO-6-RIBOSYLAMINO-4(3H)-PYRIMIDINONE 5'-PHOSPHATE REDUCTASE"/>
    <property type="match status" value="1"/>
</dbReference>
<feature type="non-terminal residue" evidence="7">
    <location>
        <position position="1"/>
    </location>
</feature>
<gene>
    <name evidence="7" type="ORF">METZ01_LOCUS144279</name>
</gene>
<accession>A0A381ZQ89</accession>
<keyword evidence="3" id="KW-0521">NADP</keyword>
<dbReference type="Pfam" id="PF01872">
    <property type="entry name" value="RibD_C"/>
    <property type="match status" value="1"/>
</dbReference>
<dbReference type="InterPro" id="IPR002734">
    <property type="entry name" value="RibDG_C"/>
</dbReference>
<dbReference type="InterPro" id="IPR011549">
    <property type="entry name" value="RibD_C"/>
</dbReference>
<dbReference type="InterPro" id="IPR016193">
    <property type="entry name" value="Cytidine_deaminase-like"/>
</dbReference>
<evidence type="ECO:0000256" key="3">
    <source>
        <dbReference type="ARBA" id="ARBA00022857"/>
    </source>
</evidence>
<dbReference type="GO" id="GO:0009231">
    <property type="term" value="P:riboflavin biosynthetic process"/>
    <property type="evidence" value="ECO:0007669"/>
    <property type="project" value="UniProtKB-UniPathway"/>
</dbReference>
<organism evidence="7">
    <name type="scientific">marine metagenome</name>
    <dbReference type="NCBI Taxonomy" id="408172"/>
    <lineage>
        <taxon>unclassified sequences</taxon>
        <taxon>metagenomes</taxon>
        <taxon>ecological metagenomes</taxon>
    </lineage>
</organism>
<dbReference type="SUPFAM" id="SSF53597">
    <property type="entry name" value="Dihydrofolate reductase-like"/>
    <property type="match status" value="1"/>
</dbReference>
<dbReference type="PIRSF" id="PIRSF006769">
    <property type="entry name" value="RibD"/>
    <property type="match status" value="1"/>
</dbReference>
<dbReference type="PANTHER" id="PTHR38011">
    <property type="entry name" value="DIHYDROFOLATE REDUCTASE FAMILY PROTEIN (AFU_ORTHOLOGUE AFUA_8G06820)"/>
    <property type="match status" value="1"/>
</dbReference>
<dbReference type="NCBIfam" id="TIGR00326">
    <property type="entry name" value="eubact_ribD"/>
    <property type="match status" value="1"/>
</dbReference>
<sequence length="352" mass="37099">AVGAVVVKNGAVIGEGATQRRPGQHAEPIALSKAGNQTKGATIYCSLEPHAFQGLAAPCTEAIINSGITTVVSPLEDPNPRVSGNGYRQLVASGIEVIRECSAKQRSEAERLIEGFAHHVKTGLPMVTIKFAASLDGKIATRTGDSQWITNEKSRERVHEMRRQSDALITGIGTLLSDNPRLTARDHLGNATGRPALRVVIDSHAQMPASARLLKEPGEILWVVRDDVAVRPPTDSVTILKASGENGKVNLSIVIEALGARGLHDVMVEAGAELTGAFINGNHVNKVAAFIAPIIIGGEDAMGAIGGEGIESLSHALSLDRVSHSVIDGDILVEGYISSNMKISSTYMPKAK</sequence>
<dbReference type="InterPro" id="IPR004794">
    <property type="entry name" value="Eubact_RibD"/>
</dbReference>
<dbReference type="UniPathway" id="UPA00275">
    <property type="reaction ID" value="UER00402"/>
</dbReference>
<dbReference type="EMBL" id="UINC01022230">
    <property type="protein sequence ID" value="SVA91425.1"/>
    <property type="molecule type" value="Genomic_DNA"/>
</dbReference>
<evidence type="ECO:0000256" key="1">
    <source>
        <dbReference type="ARBA" id="ARBA00004910"/>
    </source>
</evidence>
<dbReference type="GO" id="GO:0008703">
    <property type="term" value="F:5-amino-6-(5-phosphoribosylamino)uracil reductase activity"/>
    <property type="evidence" value="ECO:0007669"/>
    <property type="project" value="UniProtKB-EC"/>
</dbReference>
<feature type="domain" description="CMP/dCMP-type deaminase" evidence="6">
    <location>
        <begin position="1"/>
        <end position="90"/>
    </location>
</feature>
<dbReference type="GO" id="GO:0008835">
    <property type="term" value="F:diaminohydroxyphosphoribosylaminopyrimidine deaminase activity"/>
    <property type="evidence" value="ECO:0007669"/>
    <property type="project" value="InterPro"/>
</dbReference>
<dbReference type="AlphaFoldDB" id="A0A381ZQ89"/>
<dbReference type="InterPro" id="IPR050765">
    <property type="entry name" value="Riboflavin_Biosynth_HTPR"/>
</dbReference>
<keyword evidence="5" id="KW-0511">Multifunctional enzyme</keyword>
<dbReference type="Pfam" id="PF00383">
    <property type="entry name" value="dCMP_cyt_deam_1"/>
    <property type="match status" value="1"/>
</dbReference>
<dbReference type="SUPFAM" id="SSF53927">
    <property type="entry name" value="Cytidine deaminase-like"/>
    <property type="match status" value="1"/>
</dbReference>
<evidence type="ECO:0000313" key="7">
    <source>
        <dbReference type="EMBL" id="SVA91425.1"/>
    </source>
</evidence>
<dbReference type="Gene3D" id="3.40.430.10">
    <property type="entry name" value="Dihydrofolate Reductase, subunit A"/>
    <property type="match status" value="1"/>
</dbReference>
<comment type="pathway">
    <text evidence="1">Cofactor biosynthesis; riboflavin biosynthesis; 5-amino-6-(D-ribitylamino)uracil from GTP: step 3/4.</text>
</comment>
<dbReference type="EC" id="1.1.1.193" evidence="2"/>
<dbReference type="Gene3D" id="3.40.140.10">
    <property type="entry name" value="Cytidine Deaminase, domain 2"/>
    <property type="match status" value="1"/>
</dbReference>
<dbReference type="GO" id="GO:0050661">
    <property type="term" value="F:NADP binding"/>
    <property type="evidence" value="ECO:0007669"/>
    <property type="project" value="InterPro"/>
</dbReference>
<reference evidence="7" key="1">
    <citation type="submission" date="2018-05" db="EMBL/GenBank/DDBJ databases">
        <authorList>
            <person name="Lanie J.A."/>
            <person name="Ng W.-L."/>
            <person name="Kazmierczak K.M."/>
            <person name="Andrzejewski T.M."/>
            <person name="Davidsen T.M."/>
            <person name="Wayne K.J."/>
            <person name="Tettelin H."/>
            <person name="Glass J.I."/>
            <person name="Rusch D."/>
            <person name="Podicherti R."/>
            <person name="Tsui H.-C.T."/>
            <person name="Winkler M.E."/>
        </authorList>
    </citation>
    <scope>NUCLEOTIDE SEQUENCE</scope>
</reference>
<name>A0A381ZQ89_9ZZZZ</name>
<dbReference type="PROSITE" id="PS51747">
    <property type="entry name" value="CYT_DCMP_DEAMINASES_2"/>
    <property type="match status" value="1"/>
</dbReference>
<dbReference type="InterPro" id="IPR024072">
    <property type="entry name" value="DHFR-like_dom_sf"/>
</dbReference>
<proteinExistence type="predicted"/>
<evidence type="ECO:0000256" key="2">
    <source>
        <dbReference type="ARBA" id="ARBA00013173"/>
    </source>
</evidence>
<evidence type="ECO:0000256" key="4">
    <source>
        <dbReference type="ARBA" id="ARBA00023002"/>
    </source>
</evidence>
<protein>
    <recommendedName>
        <fullName evidence="2">5-amino-6-(5-phosphoribosylamino)uracil reductase</fullName>
        <ecNumber evidence="2">1.1.1.193</ecNumber>
    </recommendedName>
</protein>
<dbReference type="InterPro" id="IPR002125">
    <property type="entry name" value="CMP_dCMP_dom"/>
</dbReference>
<evidence type="ECO:0000259" key="6">
    <source>
        <dbReference type="PROSITE" id="PS51747"/>
    </source>
</evidence>
<evidence type="ECO:0000256" key="5">
    <source>
        <dbReference type="ARBA" id="ARBA00023268"/>
    </source>
</evidence>